<dbReference type="EMBL" id="JAUPFM010000001">
    <property type="protein sequence ID" value="KAK2863488.1"/>
    <property type="molecule type" value="Genomic_DNA"/>
</dbReference>
<dbReference type="InterPro" id="IPR003598">
    <property type="entry name" value="Ig_sub2"/>
</dbReference>
<keyword evidence="14" id="KW-1185">Reference proteome</keyword>
<dbReference type="PANTHER" id="PTHR13869:SF24">
    <property type="entry name" value="BASEMENT MEMBRANE-SPECIFIC HEPARAN SULFATE PROTEOGLYCAN CORE PROTEIN-LIKE"/>
    <property type="match status" value="1"/>
</dbReference>
<accession>A0AA88NU81</accession>
<keyword evidence="6" id="KW-1015">Disulfide bond</keyword>
<evidence type="ECO:0000256" key="2">
    <source>
        <dbReference type="ARBA" id="ARBA00022692"/>
    </source>
</evidence>
<evidence type="ECO:0000313" key="13">
    <source>
        <dbReference type="EMBL" id="KAK2863488.1"/>
    </source>
</evidence>
<keyword evidence="8" id="KW-0393">Immunoglobulin domain</keyword>
<reference evidence="13" key="1">
    <citation type="submission" date="2023-07" db="EMBL/GenBank/DDBJ databases">
        <title>Chromosome-level Genome Assembly of Striped Snakehead (Channa striata).</title>
        <authorList>
            <person name="Liu H."/>
        </authorList>
    </citation>
    <scope>NUCLEOTIDE SEQUENCE</scope>
    <source>
        <strain evidence="13">Gz</strain>
        <tissue evidence="13">Muscle</tissue>
    </source>
</reference>
<feature type="region of interest" description="Disordered" evidence="9">
    <location>
        <begin position="194"/>
        <end position="216"/>
    </location>
</feature>
<gene>
    <name evidence="13" type="ORF">Q5P01_003021</name>
</gene>
<protein>
    <recommendedName>
        <fullName evidence="12">Ig-like domain-containing protein</fullName>
    </recommendedName>
</protein>
<feature type="domain" description="Ig-like" evidence="12">
    <location>
        <begin position="18"/>
        <end position="131"/>
    </location>
</feature>
<keyword evidence="3 11" id="KW-0732">Signal</keyword>
<dbReference type="InterPro" id="IPR003599">
    <property type="entry name" value="Ig_sub"/>
</dbReference>
<dbReference type="SMART" id="SM00408">
    <property type="entry name" value="IGc2"/>
    <property type="match status" value="1"/>
</dbReference>
<dbReference type="AlphaFoldDB" id="A0AA88NU81"/>
<dbReference type="Proteomes" id="UP001187415">
    <property type="component" value="Unassembled WGS sequence"/>
</dbReference>
<comment type="caution">
    <text evidence="13">The sequence shown here is derived from an EMBL/GenBank/DDBJ whole genome shotgun (WGS) entry which is preliminary data.</text>
</comment>
<evidence type="ECO:0000256" key="9">
    <source>
        <dbReference type="SAM" id="MobiDB-lite"/>
    </source>
</evidence>
<keyword evidence="2 10" id="KW-0812">Transmembrane</keyword>
<feature type="compositionally biased region" description="Basic and acidic residues" evidence="9">
    <location>
        <begin position="199"/>
        <end position="216"/>
    </location>
</feature>
<name>A0AA88NU81_CHASR</name>
<evidence type="ECO:0000256" key="7">
    <source>
        <dbReference type="ARBA" id="ARBA00023180"/>
    </source>
</evidence>
<dbReference type="InterPro" id="IPR036179">
    <property type="entry name" value="Ig-like_dom_sf"/>
</dbReference>
<dbReference type="GO" id="GO:0016020">
    <property type="term" value="C:membrane"/>
    <property type="evidence" value="ECO:0007669"/>
    <property type="project" value="UniProtKB-SubCell"/>
</dbReference>
<feature type="transmembrane region" description="Helical" evidence="10">
    <location>
        <begin position="169"/>
        <end position="187"/>
    </location>
</feature>
<dbReference type="PROSITE" id="PS50835">
    <property type="entry name" value="IG_LIKE"/>
    <property type="match status" value="1"/>
</dbReference>
<dbReference type="InterPro" id="IPR013106">
    <property type="entry name" value="Ig_V-set"/>
</dbReference>
<dbReference type="SUPFAM" id="SSF48726">
    <property type="entry name" value="Immunoglobulin"/>
    <property type="match status" value="1"/>
</dbReference>
<keyword evidence="7" id="KW-0325">Glycoprotein</keyword>
<keyword evidence="4 10" id="KW-1133">Transmembrane helix</keyword>
<feature type="region of interest" description="Disordered" evidence="9">
    <location>
        <begin position="135"/>
        <end position="164"/>
    </location>
</feature>
<dbReference type="SMART" id="SM00409">
    <property type="entry name" value="IG"/>
    <property type="match status" value="1"/>
</dbReference>
<feature type="compositionally biased region" description="Basic and acidic residues" evidence="9">
    <location>
        <begin position="146"/>
        <end position="164"/>
    </location>
</feature>
<evidence type="ECO:0000259" key="12">
    <source>
        <dbReference type="PROSITE" id="PS50835"/>
    </source>
</evidence>
<evidence type="ECO:0000256" key="1">
    <source>
        <dbReference type="ARBA" id="ARBA00004479"/>
    </source>
</evidence>
<evidence type="ECO:0000256" key="8">
    <source>
        <dbReference type="ARBA" id="ARBA00023319"/>
    </source>
</evidence>
<dbReference type="InterPro" id="IPR000920">
    <property type="entry name" value="Myelin_P0-rel"/>
</dbReference>
<evidence type="ECO:0000313" key="14">
    <source>
        <dbReference type="Proteomes" id="UP001187415"/>
    </source>
</evidence>
<evidence type="ECO:0000256" key="4">
    <source>
        <dbReference type="ARBA" id="ARBA00022989"/>
    </source>
</evidence>
<dbReference type="InterPro" id="IPR007110">
    <property type="entry name" value="Ig-like_dom"/>
</dbReference>
<dbReference type="PANTHER" id="PTHR13869">
    <property type="entry name" value="MYELIN P0 RELATED"/>
    <property type="match status" value="1"/>
</dbReference>
<evidence type="ECO:0000256" key="5">
    <source>
        <dbReference type="ARBA" id="ARBA00023136"/>
    </source>
</evidence>
<keyword evidence="5 10" id="KW-0472">Membrane</keyword>
<evidence type="ECO:0000256" key="3">
    <source>
        <dbReference type="ARBA" id="ARBA00022729"/>
    </source>
</evidence>
<comment type="subcellular location">
    <subcellularLocation>
        <location evidence="1">Membrane</location>
        <topology evidence="1">Single-pass type I membrane protein</topology>
    </subcellularLocation>
</comment>
<evidence type="ECO:0000256" key="10">
    <source>
        <dbReference type="SAM" id="Phobius"/>
    </source>
</evidence>
<sequence>MAGITSRSFVALFTCFWILVQTSKGQQKITVKPGDNVTLLCEDQSGGDIRVLEWTRRDPEEDVCSWKLRMNDCDIPHPSFKNRVELRDPQMKDGDASVILKNVTIKDTGTYECRVRNSNTQPPPQLITTVTLTVTESGGGAGHTGDGGDKDGGDKGGGGKDGGNKDGRVVLAVVLSVAVVAVLFVIYRKKGKRLNSNQRHADTKDVEEPLQHVNGEKLDTLRMEETRMEETRMEETRVDLSVS</sequence>
<feature type="signal peptide" evidence="11">
    <location>
        <begin position="1"/>
        <end position="25"/>
    </location>
</feature>
<dbReference type="Pfam" id="PF07686">
    <property type="entry name" value="V-set"/>
    <property type="match status" value="1"/>
</dbReference>
<evidence type="ECO:0000256" key="6">
    <source>
        <dbReference type="ARBA" id="ARBA00023157"/>
    </source>
</evidence>
<organism evidence="13 14">
    <name type="scientific">Channa striata</name>
    <name type="common">Snakehead murrel</name>
    <name type="synonym">Ophicephalus striatus</name>
    <dbReference type="NCBI Taxonomy" id="64152"/>
    <lineage>
        <taxon>Eukaryota</taxon>
        <taxon>Metazoa</taxon>
        <taxon>Chordata</taxon>
        <taxon>Craniata</taxon>
        <taxon>Vertebrata</taxon>
        <taxon>Euteleostomi</taxon>
        <taxon>Actinopterygii</taxon>
        <taxon>Neopterygii</taxon>
        <taxon>Teleostei</taxon>
        <taxon>Neoteleostei</taxon>
        <taxon>Acanthomorphata</taxon>
        <taxon>Anabantaria</taxon>
        <taxon>Anabantiformes</taxon>
        <taxon>Channoidei</taxon>
        <taxon>Channidae</taxon>
        <taxon>Channa</taxon>
    </lineage>
</organism>
<dbReference type="InterPro" id="IPR013783">
    <property type="entry name" value="Ig-like_fold"/>
</dbReference>
<dbReference type="Gene3D" id="2.60.40.10">
    <property type="entry name" value="Immunoglobulins"/>
    <property type="match status" value="1"/>
</dbReference>
<evidence type="ECO:0000256" key="11">
    <source>
        <dbReference type="SAM" id="SignalP"/>
    </source>
</evidence>
<feature type="chain" id="PRO_5041734928" description="Ig-like domain-containing protein" evidence="11">
    <location>
        <begin position="26"/>
        <end position="243"/>
    </location>
</feature>
<proteinExistence type="predicted"/>